<comment type="caution">
    <text evidence="3">The sequence shown here is derived from an EMBL/GenBank/DDBJ whole genome shotgun (WGS) entry which is preliminary data.</text>
</comment>
<sequence>MLACRETNRRLDLEFENDWKALLCVLYLPASVVLLSQPGSGALILIYALGLLLLLSGLVRIQLGCFLPGTRLDHAPVGFVWRPGGPLHPDGSLESDALEPCLSSEHRPHGVG</sequence>
<dbReference type="EMBL" id="VOSK01000097">
    <property type="protein sequence ID" value="MPR27608.1"/>
    <property type="molecule type" value="Genomic_DNA"/>
</dbReference>
<evidence type="ECO:0000313" key="3">
    <source>
        <dbReference type="EMBL" id="MPR27608.1"/>
    </source>
</evidence>
<feature type="transmembrane region" description="Helical" evidence="2">
    <location>
        <begin position="44"/>
        <end position="63"/>
    </location>
</feature>
<proteinExistence type="predicted"/>
<name>A0A5N7ML75_9HYPH</name>
<evidence type="ECO:0000256" key="1">
    <source>
        <dbReference type="SAM" id="MobiDB-lite"/>
    </source>
</evidence>
<dbReference type="AlphaFoldDB" id="A0A5N7ML75"/>
<feature type="region of interest" description="Disordered" evidence="1">
    <location>
        <begin position="90"/>
        <end position="112"/>
    </location>
</feature>
<keyword evidence="4" id="KW-1185">Reference proteome</keyword>
<keyword evidence="2" id="KW-0472">Membrane</keyword>
<evidence type="ECO:0000313" key="4">
    <source>
        <dbReference type="Proteomes" id="UP000403266"/>
    </source>
</evidence>
<keyword evidence="2" id="KW-0812">Transmembrane</keyword>
<reference evidence="3 4" key="1">
    <citation type="journal article" date="2019" name="Syst. Appl. Microbiol.">
        <title>Microvirga tunisiensis sp. nov., a root nodule symbiotic bacterium isolated from Lupinus micranthus and L. luteus grown in Northern Tunisia.</title>
        <authorList>
            <person name="Msaddak A."/>
            <person name="Rejili M."/>
            <person name="Duran D."/>
            <person name="Mars M."/>
            <person name="Palacios J.M."/>
            <person name="Ruiz-Argueso T."/>
            <person name="Rey L."/>
            <person name="Imperial J."/>
        </authorList>
    </citation>
    <scope>NUCLEOTIDE SEQUENCE [LARGE SCALE GENOMIC DNA]</scope>
    <source>
        <strain evidence="3 4">Lmie10</strain>
    </source>
</reference>
<accession>A0A5N7ML75</accession>
<organism evidence="3 4">
    <name type="scientific">Microvirga tunisiensis</name>
    <dbReference type="NCBI Taxonomy" id="2108360"/>
    <lineage>
        <taxon>Bacteria</taxon>
        <taxon>Pseudomonadati</taxon>
        <taxon>Pseudomonadota</taxon>
        <taxon>Alphaproteobacteria</taxon>
        <taxon>Hyphomicrobiales</taxon>
        <taxon>Methylobacteriaceae</taxon>
        <taxon>Microvirga</taxon>
    </lineage>
</organism>
<protein>
    <submittedName>
        <fullName evidence="3">Uncharacterized protein</fullName>
    </submittedName>
</protein>
<dbReference type="Proteomes" id="UP000403266">
    <property type="component" value="Unassembled WGS sequence"/>
</dbReference>
<keyword evidence="2" id="KW-1133">Transmembrane helix</keyword>
<feature type="transmembrane region" description="Helical" evidence="2">
    <location>
        <begin position="21"/>
        <end position="38"/>
    </location>
</feature>
<gene>
    <name evidence="3" type="ORF">FS320_21110</name>
</gene>
<evidence type="ECO:0000256" key="2">
    <source>
        <dbReference type="SAM" id="Phobius"/>
    </source>
</evidence>